<evidence type="ECO:0000256" key="8">
    <source>
        <dbReference type="ARBA" id="ARBA00023125"/>
    </source>
</evidence>
<dbReference type="PRINTS" id="PR00042">
    <property type="entry name" value="LEUZIPPRFOS"/>
</dbReference>
<dbReference type="GO" id="GO:0030154">
    <property type="term" value="P:cell differentiation"/>
    <property type="evidence" value="ECO:0007669"/>
    <property type="project" value="UniProtKB-KW"/>
</dbReference>
<dbReference type="Proteomes" id="UP000287033">
    <property type="component" value="Unassembled WGS sequence"/>
</dbReference>
<evidence type="ECO:0000256" key="6">
    <source>
        <dbReference type="ARBA" id="ARBA00022782"/>
    </source>
</evidence>
<evidence type="ECO:0000256" key="1">
    <source>
        <dbReference type="ARBA" id="ARBA00004496"/>
    </source>
</evidence>
<sequence length="124" mass="14526">MAQDSDSSDSGYNRYQPYIGKQENFEETKKVMRREKNRLAAQKSRQRQTLKADTLHQESEYLEKENAALRKEIKQLNEELKYFSSVLKSHEGLCSMMVSPSEELVYQSHSFQQTHSNTPARLHL</sequence>
<evidence type="ECO:0000256" key="13">
    <source>
        <dbReference type="SAM" id="MobiDB-lite"/>
    </source>
</evidence>
<dbReference type="FunFam" id="1.20.5.170:FF:000043">
    <property type="entry name" value="Basic leucine zipper transcriptional factor ATF-like"/>
    <property type="match status" value="1"/>
</dbReference>
<proteinExistence type="inferred from homology"/>
<keyword evidence="10" id="KW-0804">Transcription</keyword>
<evidence type="ECO:0000256" key="7">
    <source>
        <dbReference type="ARBA" id="ARBA00023015"/>
    </source>
</evidence>
<evidence type="ECO:0000256" key="3">
    <source>
        <dbReference type="ARBA" id="ARBA00019754"/>
    </source>
</evidence>
<comment type="similarity">
    <text evidence="2">Belongs to the bZIP family.</text>
</comment>
<dbReference type="PANTHER" id="PTHR23351:SF14">
    <property type="entry name" value="BASIC LEUCINE ZIPPER TRANSCRIPTIONAL FACTOR ATF-LIKE"/>
    <property type="match status" value="1"/>
</dbReference>
<comment type="subcellular location">
    <subcellularLocation>
        <location evidence="1">Cytoplasm</location>
    </subcellularLocation>
</comment>
<evidence type="ECO:0000256" key="10">
    <source>
        <dbReference type="ARBA" id="ARBA00023163"/>
    </source>
</evidence>
<evidence type="ECO:0000313" key="16">
    <source>
        <dbReference type="Proteomes" id="UP000287033"/>
    </source>
</evidence>
<gene>
    <name evidence="15" type="ORF">chiPu_0017927</name>
</gene>
<keyword evidence="11" id="KW-0539">Nucleus</keyword>
<keyword evidence="16" id="KW-1185">Reference proteome</keyword>
<dbReference type="SMART" id="SM00338">
    <property type="entry name" value="BRLZ"/>
    <property type="match status" value="1"/>
</dbReference>
<organism evidence="15 16">
    <name type="scientific">Chiloscyllium punctatum</name>
    <name type="common">Brownbanded bambooshark</name>
    <name type="synonym">Hemiscyllium punctatum</name>
    <dbReference type="NCBI Taxonomy" id="137246"/>
    <lineage>
        <taxon>Eukaryota</taxon>
        <taxon>Metazoa</taxon>
        <taxon>Chordata</taxon>
        <taxon>Craniata</taxon>
        <taxon>Vertebrata</taxon>
        <taxon>Chondrichthyes</taxon>
        <taxon>Elasmobranchii</taxon>
        <taxon>Galeomorphii</taxon>
        <taxon>Galeoidea</taxon>
        <taxon>Orectolobiformes</taxon>
        <taxon>Hemiscylliidae</taxon>
        <taxon>Chiloscyllium</taxon>
    </lineage>
</organism>
<comment type="caution">
    <text evidence="15">The sequence shown here is derived from an EMBL/GenBank/DDBJ whole genome shotgun (WGS) entry which is preliminary data.</text>
</comment>
<dbReference type="GO" id="GO:0000981">
    <property type="term" value="F:DNA-binding transcription factor activity, RNA polymerase II-specific"/>
    <property type="evidence" value="ECO:0007669"/>
    <property type="project" value="TreeGrafter"/>
</dbReference>
<dbReference type="GO" id="GO:0000978">
    <property type="term" value="F:RNA polymerase II cis-regulatory region sequence-specific DNA binding"/>
    <property type="evidence" value="ECO:0007669"/>
    <property type="project" value="TreeGrafter"/>
</dbReference>
<feature type="region of interest" description="Disordered" evidence="13">
    <location>
        <begin position="1"/>
        <end position="25"/>
    </location>
</feature>
<evidence type="ECO:0000256" key="12">
    <source>
        <dbReference type="ARBA" id="ARBA00029907"/>
    </source>
</evidence>
<dbReference type="OrthoDB" id="295274at2759"/>
<dbReference type="Pfam" id="PF00170">
    <property type="entry name" value="bZIP_1"/>
    <property type="match status" value="1"/>
</dbReference>
<keyword evidence="9" id="KW-0010">Activator</keyword>
<dbReference type="PROSITE" id="PS00036">
    <property type="entry name" value="BZIP_BASIC"/>
    <property type="match status" value="1"/>
</dbReference>
<name>A0A401RJX1_CHIPU</name>
<evidence type="ECO:0000256" key="11">
    <source>
        <dbReference type="ARBA" id="ARBA00023242"/>
    </source>
</evidence>
<reference evidence="15 16" key="1">
    <citation type="journal article" date="2018" name="Nat. Ecol. Evol.">
        <title>Shark genomes provide insights into elasmobranch evolution and the origin of vertebrates.</title>
        <authorList>
            <person name="Hara Y"/>
            <person name="Yamaguchi K"/>
            <person name="Onimaru K"/>
            <person name="Kadota M"/>
            <person name="Koyanagi M"/>
            <person name="Keeley SD"/>
            <person name="Tatsumi K"/>
            <person name="Tanaka K"/>
            <person name="Motone F"/>
            <person name="Kageyama Y"/>
            <person name="Nozu R"/>
            <person name="Adachi N"/>
            <person name="Nishimura O"/>
            <person name="Nakagawa R"/>
            <person name="Tanegashima C"/>
            <person name="Kiyatake I"/>
            <person name="Matsumoto R"/>
            <person name="Murakumo K"/>
            <person name="Nishida K"/>
            <person name="Terakita A"/>
            <person name="Kuratani S"/>
            <person name="Sato K"/>
            <person name="Hyodo S Kuraku.S."/>
        </authorList>
    </citation>
    <scope>NUCLEOTIDE SEQUENCE [LARGE SCALE GENOMIC DNA]</scope>
</reference>
<dbReference type="GO" id="GO:0005737">
    <property type="term" value="C:cytoplasm"/>
    <property type="evidence" value="ECO:0007669"/>
    <property type="project" value="UniProtKB-SubCell"/>
</dbReference>
<evidence type="ECO:0000256" key="2">
    <source>
        <dbReference type="ARBA" id="ARBA00007163"/>
    </source>
</evidence>
<dbReference type="InterPro" id="IPR000837">
    <property type="entry name" value="AP-1"/>
</dbReference>
<dbReference type="PANTHER" id="PTHR23351">
    <property type="entry name" value="FOS TRANSCRIPTION FACTOR-RELATED"/>
    <property type="match status" value="1"/>
</dbReference>
<protein>
    <recommendedName>
        <fullName evidence="3">Basic leucine zipper transcriptional factor ATF-like</fullName>
    </recommendedName>
    <alternativeName>
        <fullName evidence="12">B-cell-activating transcription factor</fullName>
    </alternativeName>
</protein>
<evidence type="ECO:0000256" key="9">
    <source>
        <dbReference type="ARBA" id="ARBA00023159"/>
    </source>
</evidence>
<accession>A0A401RJX1</accession>
<evidence type="ECO:0000313" key="15">
    <source>
        <dbReference type="EMBL" id="GCC18406.1"/>
    </source>
</evidence>
<evidence type="ECO:0000256" key="5">
    <source>
        <dbReference type="ARBA" id="ARBA00022491"/>
    </source>
</evidence>
<keyword evidence="7" id="KW-0805">Transcription regulation</keyword>
<dbReference type="EMBL" id="BEZZ01001414">
    <property type="protein sequence ID" value="GCC18406.1"/>
    <property type="molecule type" value="Genomic_DNA"/>
</dbReference>
<dbReference type="InterPro" id="IPR004827">
    <property type="entry name" value="bZIP"/>
</dbReference>
<keyword evidence="4" id="KW-0963">Cytoplasm</keyword>
<dbReference type="GO" id="GO:0005634">
    <property type="term" value="C:nucleus"/>
    <property type="evidence" value="ECO:0007669"/>
    <property type="project" value="TreeGrafter"/>
</dbReference>
<keyword evidence="5" id="KW-0678">Repressor</keyword>
<dbReference type="SUPFAM" id="SSF57959">
    <property type="entry name" value="Leucine zipper domain"/>
    <property type="match status" value="1"/>
</dbReference>
<evidence type="ECO:0000259" key="14">
    <source>
        <dbReference type="PROSITE" id="PS50217"/>
    </source>
</evidence>
<dbReference type="AlphaFoldDB" id="A0A401RJX1"/>
<dbReference type="InterPro" id="IPR046347">
    <property type="entry name" value="bZIP_sf"/>
</dbReference>
<dbReference type="STRING" id="137246.A0A401RJX1"/>
<dbReference type="PROSITE" id="PS50217">
    <property type="entry name" value="BZIP"/>
    <property type="match status" value="1"/>
</dbReference>
<dbReference type="Gene3D" id="1.20.5.170">
    <property type="match status" value="1"/>
</dbReference>
<evidence type="ECO:0000256" key="4">
    <source>
        <dbReference type="ARBA" id="ARBA00022490"/>
    </source>
</evidence>
<feature type="region of interest" description="Disordered" evidence="13">
    <location>
        <begin position="38"/>
        <end position="57"/>
    </location>
</feature>
<feature type="compositionally biased region" description="Polar residues" evidence="13">
    <location>
        <begin position="1"/>
        <end position="13"/>
    </location>
</feature>
<dbReference type="OMA" id="APQTTHD"/>
<keyword evidence="8" id="KW-0238">DNA-binding</keyword>
<feature type="domain" description="BZIP" evidence="14">
    <location>
        <begin position="27"/>
        <end position="90"/>
    </location>
</feature>
<keyword evidence="6" id="KW-0221">Differentiation</keyword>